<accession>A0A4R7HXJ7</accession>
<dbReference type="SUPFAM" id="SSF51338">
    <property type="entry name" value="Composite domain of metallo-dependent hydrolases"/>
    <property type="match status" value="1"/>
</dbReference>
<dbReference type="GO" id="GO:0008448">
    <property type="term" value="F:N-acetylglucosamine-6-phosphate deacetylase activity"/>
    <property type="evidence" value="ECO:0007669"/>
    <property type="project" value="InterPro"/>
</dbReference>
<keyword evidence="11" id="KW-1185">Reference proteome</keyword>
<feature type="binding site" evidence="7">
    <location>
        <begin position="217"/>
        <end position="218"/>
    </location>
    <ligand>
        <name>substrate</name>
    </ligand>
</feature>
<feature type="binding site" evidence="8">
    <location>
        <position position="193"/>
    </location>
    <ligand>
        <name>Zn(2+)</name>
        <dbReference type="ChEBI" id="CHEBI:29105"/>
    </ligand>
</feature>
<dbReference type="GO" id="GO:0046872">
    <property type="term" value="F:metal ion binding"/>
    <property type="evidence" value="ECO:0007669"/>
    <property type="project" value="UniProtKB-KW"/>
</dbReference>
<feature type="binding site" evidence="7">
    <location>
        <begin position="305"/>
        <end position="307"/>
    </location>
    <ligand>
        <name>substrate</name>
    </ligand>
</feature>
<evidence type="ECO:0000256" key="2">
    <source>
        <dbReference type="ARBA" id="ARBA00022723"/>
    </source>
</evidence>
<dbReference type="SUPFAM" id="SSF51556">
    <property type="entry name" value="Metallo-dependent hydrolases"/>
    <property type="match status" value="1"/>
</dbReference>
<dbReference type="InterPro" id="IPR032466">
    <property type="entry name" value="Metal_Hydrolase"/>
</dbReference>
<name>A0A4R7HXJ7_9ACTN</name>
<feature type="binding site" evidence="7">
    <location>
        <position position="138"/>
    </location>
    <ligand>
        <name>substrate</name>
    </ligand>
</feature>
<evidence type="ECO:0000256" key="6">
    <source>
        <dbReference type="PIRSR" id="PIRSR038994-1"/>
    </source>
</evidence>
<gene>
    <name evidence="10" type="ORF">BDK89_0495</name>
</gene>
<dbReference type="RefSeq" id="WP_208293935.1">
    <property type="nucleotide sequence ID" value="NZ_SOAU01000001.1"/>
</dbReference>
<feature type="binding site" evidence="8">
    <location>
        <position position="127"/>
    </location>
    <ligand>
        <name>Zn(2+)</name>
        <dbReference type="ChEBI" id="CHEBI:29105"/>
    </ligand>
</feature>
<dbReference type="Proteomes" id="UP000294558">
    <property type="component" value="Unassembled WGS sequence"/>
</dbReference>
<evidence type="ECO:0000313" key="10">
    <source>
        <dbReference type="EMBL" id="TDT14936.1"/>
    </source>
</evidence>
<dbReference type="InterPro" id="IPR006680">
    <property type="entry name" value="Amidohydro-rel"/>
</dbReference>
<dbReference type="NCBIfam" id="TIGR00221">
    <property type="entry name" value="nagA"/>
    <property type="match status" value="1"/>
</dbReference>
<comment type="similarity">
    <text evidence="1 5">Belongs to the metallo-dependent hydrolases superfamily. NagA family.</text>
</comment>
<keyword evidence="3 5" id="KW-0378">Hydrolase</keyword>
<feature type="binding site" evidence="7">
    <location>
        <position position="249"/>
    </location>
    <ligand>
        <name>substrate</name>
    </ligand>
</feature>
<proteinExistence type="inferred from homology"/>
<dbReference type="PANTHER" id="PTHR11113">
    <property type="entry name" value="N-ACETYLGLUCOSAMINE-6-PHOSPHATE DEACETYLASE"/>
    <property type="match status" value="1"/>
</dbReference>
<reference evidence="10 11" key="1">
    <citation type="submission" date="2019-03" db="EMBL/GenBank/DDBJ databases">
        <title>Sequencing the genomes of 1000 actinobacteria strains.</title>
        <authorList>
            <person name="Klenk H.-P."/>
        </authorList>
    </citation>
    <scope>NUCLEOTIDE SEQUENCE [LARGE SCALE GENOMIC DNA]</scope>
    <source>
        <strain evidence="10 11">DSM 18936</strain>
    </source>
</reference>
<dbReference type="InterPro" id="IPR011059">
    <property type="entry name" value="Metal-dep_hydrolase_composite"/>
</dbReference>
<evidence type="ECO:0000256" key="5">
    <source>
        <dbReference type="PIRNR" id="PIRNR038994"/>
    </source>
</evidence>
<comment type="cofactor">
    <cofactor evidence="8">
        <name>a divalent metal cation</name>
        <dbReference type="ChEBI" id="CHEBI:60240"/>
    </cofactor>
    <text evidence="8">Binds 1 divalent metal cation per subunit.</text>
</comment>
<dbReference type="AlphaFoldDB" id="A0A4R7HXJ7"/>
<dbReference type="PIRSF" id="PIRSF038994">
    <property type="entry name" value="NagA"/>
    <property type="match status" value="1"/>
</dbReference>
<dbReference type="Gene3D" id="3.20.20.140">
    <property type="entry name" value="Metal-dependent hydrolases"/>
    <property type="match status" value="1"/>
</dbReference>
<protein>
    <submittedName>
        <fullName evidence="10">N-acetylglucosamine 6-phosphate deacetylase</fullName>
    </submittedName>
</protein>
<comment type="caution">
    <text evidence="10">The sequence shown here is derived from an EMBL/GenBank/DDBJ whole genome shotgun (WGS) entry which is preliminary data.</text>
</comment>
<feature type="binding site" evidence="7">
    <location>
        <position position="225"/>
    </location>
    <ligand>
        <name>substrate</name>
    </ligand>
</feature>
<dbReference type="PANTHER" id="PTHR11113:SF14">
    <property type="entry name" value="N-ACETYLGLUCOSAMINE-6-PHOSPHATE DEACETYLASE"/>
    <property type="match status" value="1"/>
</dbReference>
<dbReference type="GO" id="GO:0006046">
    <property type="term" value="P:N-acetylglucosamine catabolic process"/>
    <property type="evidence" value="ECO:0007669"/>
    <property type="project" value="TreeGrafter"/>
</dbReference>
<feature type="domain" description="Amidohydrolase-related" evidence="9">
    <location>
        <begin position="52"/>
        <end position="362"/>
    </location>
</feature>
<evidence type="ECO:0000256" key="1">
    <source>
        <dbReference type="ARBA" id="ARBA00010716"/>
    </source>
</evidence>
<evidence type="ECO:0000256" key="4">
    <source>
        <dbReference type="ARBA" id="ARBA00023277"/>
    </source>
</evidence>
<keyword evidence="2 8" id="KW-0479">Metal-binding</keyword>
<dbReference type="EMBL" id="SOAU01000001">
    <property type="protein sequence ID" value="TDT14936.1"/>
    <property type="molecule type" value="Genomic_DNA"/>
</dbReference>
<feature type="active site" description="Proton donor/acceptor" evidence="6">
    <location>
        <position position="271"/>
    </location>
</feature>
<dbReference type="Pfam" id="PF01979">
    <property type="entry name" value="Amidohydro_1"/>
    <property type="match status" value="1"/>
</dbReference>
<feature type="binding site" evidence="8">
    <location>
        <position position="214"/>
    </location>
    <ligand>
        <name>Zn(2+)</name>
        <dbReference type="ChEBI" id="CHEBI:29105"/>
    </ligand>
</feature>
<sequence>MPSTLIHSGTLVDANGERPGWVHVDGGRIVSTGDPSEQAPSADRSVDATGRYVTPGFVDIHGHGAGGAHYQDGTEEALAALAAMRQFGTTRAVASFVSTTIDRMVHSIIGARSAMDLDPGLLGVHVEGPFIAPGRKGAHDRRVLCHPDRESVDRLLDVAPGIVRQITIAPELPGAMEAISRFLAAGIPVAVGHTDCDYDAAREAFDRGASLVTHAFNAMAQIEGRFPGVLGAAVAAEHVTIEVIADGIHVHPASIALLFAAAPGRIALVTDAMAGAGASDGCYTLGSLDVDVADGRAVVAGTDTLAGSTLTPDRALRTAVHDCGIALHDAVGALTDTPARAIGEQKPALLVSGAPGDLVLLAVDLSVVDVLLG</sequence>
<evidence type="ECO:0000313" key="11">
    <source>
        <dbReference type="Proteomes" id="UP000294558"/>
    </source>
</evidence>
<dbReference type="Gene3D" id="2.30.40.10">
    <property type="entry name" value="Urease, subunit C, domain 1"/>
    <property type="match status" value="1"/>
</dbReference>
<evidence type="ECO:0000256" key="3">
    <source>
        <dbReference type="ARBA" id="ARBA00022801"/>
    </source>
</evidence>
<keyword evidence="4 5" id="KW-0119">Carbohydrate metabolism</keyword>
<evidence type="ECO:0000256" key="7">
    <source>
        <dbReference type="PIRSR" id="PIRSR038994-2"/>
    </source>
</evidence>
<evidence type="ECO:0000259" key="9">
    <source>
        <dbReference type="Pfam" id="PF01979"/>
    </source>
</evidence>
<organism evidence="10 11">
    <name type="scientific">Ilumatobacter fluminis</name>
    <dbReference type="NCBI Taxonomy" id="467091"/>
    <lineage>
        <taxon>Bacteria</taxon>
        <taxon>Bacillati</taxon>
        <taxon>Actinomycetota</taxon>
        <taxon>Acidimicrobiia</taxon>
        <taxon>Acidimicrobiales</taxon>
        <taxon>Ilumatobacteraceae</taxon>
        <taxon>Ilumatobacter</taxon>
    </lineage>
</organism>
<dbReference type="InterPro" id="IPR003764">
    <property type="entry name" value="GlcNAc_6-P_deAcase"/>
</dbReference>
<evidence type="ECO:0000256" key="8">
    <source>
        <dbReference type="PIRSR" id="PIRSR038994-3"/>
    </source>
</evidence>